<keyword evidence="3" id="KW-1185">Reference proteome</keyword>
<dbReference type="RefSeq" id="WP_147850181.1">
    <property type="nucleotide sequence ID" value="NZ_VDUZ01000037.1"/>
</dbReference>
<organism evidence="2 3">
    <name type="scientific">Vineibacter terrae</name>
    <dbReference type="NCBI Taxonomy" id="2586908"/>
    <lineage>
        <taxon>Bacteria</taxon>
        <taxon>Pseudomonadati</taxon>
        <taxon>Pseudomonadota</taxon>
        <taxon>Alphaproteobacteria</taxon>
        <taxon>Hyphomicrobiales</taxon>
        <taxon>Vineibacter</taxon>
    </lineage>
</organism>
<dbReference type="Proteomes" id="UP000321638">
    <property type="component" value="Unassembled WGS sequence"/>
</dbReference>
<feature type="transmembrane region" description="Helical" evidence="1">
    <location>
        <begin position="73"/>
        <end position="95"/>
    </location>
</feature>
<evidence type="ECO:0000313" key="3">
    <source>
        <dbReference type="Proteomes" id="UP000321638"/>
    </source>
</evidence>
<proteinExistence type="predicted"/>
<accession>A0A5C8PE97</accession>
<keyword evidence="1" id="KW-0812">Transmembrane</keyword>
<dbReference type="EMBL" id="VDUZ01000037">
    <property type="protein sequence ID" value="TXL71963.1"/>
    <property type="molecule type" value="Genomic_DNA"/>
</dbReference>
<keyword evidence="1" id="KW-1133">Transmembrane helix</keyword>
<evidence type="ECO:0000313" key="2">
    <source>
        <dbReference type="EMBL" id="TXL71963.1"/>
    </source>
</evidence>
<feature type="transmembrane region" description="Helical" evidence="1">
    <location>
        <begin position="125"/>
        <end position="145"/>
    </location>
</feature>
<sequence length="148" mass="16494">MRRIQGLLSGVWQATRIYALVFAGGWGRPRLYVFLLTLFLLVGVVLVLIGVDLEDADRWLDRQGGWLAALGSAALRVVFGLVLLGCAVAVLAGLYQRLPGRRQVPVWDGRKERRRTQSRQGDGRIGWGMMILALVIGYFAFIGTFGRY</sequence>
<feature type="transmembrane region" description="Helical" evidence="1">
    <location>
        <begin position="31"/>
        <end position="53"/>
    </location>
</feature>
<dbReference type="AlphaFoldDB" id="A0A5C8PE97"/>
<keyword evidence="1" id="KW-0472">Membrane</keyword>
<reference evidence="2 3" key="1">
    <citation type="submission" date="2019-06" db="EMBL/GenBank/DDBJ databases">
        <title>New taxonomy in bacterial strain CC-CFT640, isolated from vineyard.</title>
        <authorList>
            <person name="Lin S.-Y."/>
            <person name="Tsai C.-F."/>
            <person name="Young C.-C."/>
        </authorList>
    </citation>
    <scope>NUCLEOTIDE SEQUENCE [LARGE SCALE GENOMIC DNA]</scope>
    <source>
        <strain evidence="2 3">CC-CFT640</strain>
    </source>
</reference>
<name>A0A5C8PE97_9HYPH</name>
<protein>
    <submittedName>
        <fullName evidence="2">Uncharacterized protein</fullName>
    </submittedName>
</protein>
<comment type="caution">
    <text evidence="2">The sequence shown here is derived from an EMBL/GenBank/DDBJ whole genome shotgun (WGS) entry which is preliminary data.</text>
</comment>
<evidence type="ECO:0000256" key="1">
    <source>
        <dbReference type="SAM" id="Phobius"/>
    </source>
</evidence>
<gene>
    <name evidence="2" type="ORF">FHP25_27390</name>
</gene>